<organism evidence="11 12">
    <name type="scientific">Roseomonas fluvialis</name>
    <dbReference type="NCBI Taxonomy" id="1750527"/>
    <lineage>
        <taxon>Bacteria</taxon>
        <taxon>Pseudomonadati</taxon>
        <taxon>Pseudomonadota</taxon>
        <taxon>Alphaproteobacteria</taxon>
        <taxon>Acetobacterales</taxon>
        <taxon>Roseomonadaceae</taxon>
        <taxon>Roseomonas</taxon>
    </lineage>
</organism>
<evidence type="ECO:0000256" key="8">
    <source>
        <dbReference type="ARBA" id="ARBA00023136"/>
    </source>
</evidence>
<protein>
    <recommendedName>
        <fullName evidence="10">ABC transmembrane type-1 domain-containing protein</fullName>
    </recommendedName>
</protein>
<feature type="domain" description="ABC transmembrane type-1" evidence="10">
    <location>
        <begin position="61"/>
        <end position="250"/>
    </location>
</feature>
<dbReference type="RefSeq" id="WP_244408483.1">
    <property type="nucleotide sequence ID" value="NZ_AP025637.1"/>
</dbReference>
<reference evidence="11 12" key="1">
    <citation type="journal article" date="2016" name="Microbes Environ.">
        <title>Phylogenetically diverse aerobic anoxygenic phototrophic bacteria isolated from epilithic biofilms in Tama river, Japan.</title>
        <authorList>
            <person name="Hirose S."/>
            <person name="Matsuura K."/>
            <person name="Haruta S."/>
        </authorList>
    </citation>
    <scope>NUCLEOTIDE SEQUENCE [LARGE SCALE GENOMIC DNA]</scope>
    <source>
        <strain evidence="11 12">S08</strain>
    </source>
</reference>
<dbReference type="Gene3D" id="1.10.3720.10">
    <property type="entry name" value="MetI-like"/>
    <property type="match status" value="1"/>
</dbReference>
<feature type="transmembrane region" description="Helical" evidence="9">
    <location>
        <begin position="110"/>
        <end position="134"/>
    </location>
</feature>
<keyword evidence="7 9" id="KW-1133">Transmembrane helix</keyword>
<keyword evidence="2 9" id="KW-0813">Transport</keyword>
<evidence type="ECO:0000256" key="1">
    <source>
        <dbReference type="ARBA" id="ARBA00004651"/>
    </source>
</evidence>
<feature type="transmembrane region" description="Helical" evidence="9">
    <location>
        <begin position="226"/>
        <end position="250"/>
    </location>
</feature>
<proteinExistence type="inferred from homology"/>
<evidence type="ECO:0000256" key="2">
    <source>
        <dbReference type="ARBA" id="ARBA00022448"/>
    </source>
</evidence>
<keyword evidence="4 9" id="KW-0812">Transmembrane</keyword>
<comment type="subcellular location">
    <subcellularLocation>
        <location evidence="1 9">Cell membrane</location>
        <topology evidence="1 9">Multi-pass membrane protein</topology>
    </subcellularLocation>
</comment>
<dbReference type="CDD" id="cd06261">
    <property type="entry name" value="TM_PBP2"/>
    <property type="match status" value="1"/>
</dbReference>
<dbReference type="SUPFAM" id="SSF161098">
    <property type="entry name" value="MetI-like"/>
    <property type="match status" value="1"/>
</dbReference>
<dbReference type="InterPro" id="IPR000515">
    <property type="entry name" value="MetI-like"/>
</dbReference>
<evidence type="ECO:0000256" key="4">
    <source>
        <dbReference type="ARBA" id="ARBA00022692"/>
    </source>
</evidence>
<dbReference type="PANTHER" id="PTHR43386">
    <property type="entry name" value="OLIGOPEPTIDE TRANSPORT SYSTEM PERMEASE PROTEIN APPC"/>
    <property type="match status" value="1"/>
</dbReference>
<evidence type="ECO:0000256" key="9">
    <source>
        <dbReference type="RuleBase" id="RU363032"/>
    </source>
</evidence>
<keyword evidence="12" id="KW-1185">Reference proteome</keyword>
<keyword evidence="8 9" id="KW-0472">Membrane</keyword>
<evidence type="ECO:0000256" key="3">
    <source>
        <dbReference type="ARBA" id="ARBA00022475"/>
    </source>
</evidence>
<dbReference type="PROSITE" id="PS50928">
    <property type="entry name" value="ABC_TM1"/>
    <property type="match status" value="1"/>
</dbReference>
<dbReference type="Proteomes" id="UP000831327">
    <property type="component" value="Chromosome"/>
</dbReference>
<keyword evidence="3" id="KW-1003">Cell membrane</keyword>
<dbReference type="InterPro" id="IPR050366">
    <property type="entry name" value="BP-dependent_transpt_permease"/>
</dbReference>
<dbReference type="PANTHER" id="PTHR43386:SF1">
    <property type="entry name" value="D,D-DIPEPTIDE TRANSPORT SYSTEM PERMEASE PROTEIN DDPC-RELATED"/>
    <property type="match status" value="1"/>
</dbReference>
<feature type="transmembrane region" description="Helical" evidence="9">
    <location>
        <begin position="65"/>
        <end position="89"/>
    </location>
</feature>
<sequence>MSRLLAALALVTLYLACLVFAPVGALPDLPRQPPLLPPSFAHPFGTDDLGRDQLAAALQGGRTSLLVAGLATGLALALGVMVGLAAGLARGVLDEVLMRGAEIVASLPTLLVAVLVAALFGGSMVALALVIGLTRWPLVARLVRIETMAVLGRTHLRAAFALGATPLHVARRHLLPHLAAPLGATAGIVFGGAILTEAALAFVGLGDPAVTSWGQMIASGFTLLGLGWWLWATPAAMIVLASSLVAAATLPGVSVARSLPVGQSP</sequence>
<evidence type="ECO:0000256" key="5">
    <source>
        <dbReference type="ARBA" id="ARBA00022856"/>
    </source>
</evidence>
<evidence type="ECO:0000313" key="12">
    <source>
        <dbReference type="Proteomes" id="UP000831327"/>
    </source>
</evidence>
<evidence type="ECO:0000256" key="7">
    <source>
        <dbReference type="ARBA" id="ARBA00022989"/>
    </source>
</evidence>
<evidence type="ECO:0000256" key="6">
    <source>
        <dbReference type="ARBA" id="ARBA00022927"/>
    </source>
</evidence>
<keyword evidence="5" id="KW-0571">Peptide transport</keyword>
<accession>A0ABM7Y8D9</accession>
<evidence type="ECO:0000313" key="11">
    <source>
        <dbReference type="EMBL" id="BDG74298.1"/>
    </source>
</evidence>
<name>A0ABM7Y8D9_9PROT</name>
<gene>
    <name evidence="11" type="ORF">Rmf_42270</name>
</gene>
<dbReference type="InterPro" id="IPR035906">
    <property type="entry name" value="MetI-like_sf"/>
</dbReference>
<feature type="transmembrane region" description="Helical" evidence="9">
    <location>
        <begin position="182"/>
        <end position="206"/>
    </location>
</feature>
<keyword evidence="6" id="KW-0653">Protein transport</keyword>
<dbReference type="Pfam" id="PF00528">
    <property type="entry name" value="BPD_transp_1"/>
    <property type="match status" value="1"/>
</dbReference>
<evidence type="ECO:0000259" key="10">
    <source>
        <dbReference type="PROSITE" id="PS50928"/>
    </source>
</evidence>
<dbReference type="EMBL" id="AP025637">
    <property type="protein sequence ID" value="BDG74298.1"/>
    <property type="molecule type" value="Genomic_DNA"/>
</dbReference>
<comment type="similarity">
    <text evidence="9">Belongs to the binding-protein-dependent transport system permease family.</text>
</comment>